<dbReference type="RefSeq" id="WP_253680666.1">
    <property type="nucleotide sequence ID" value="NZ_CP050861.1"/>
</dbReference>
<organism evidence="1 2">
    <name type="scientific">Tenacibaculum mesophilum</name>
    <dbReference type="NCBI Taxonomy" id="104268"/>
    <lineage>
        <taxon>Bacteria</taxon>
        <taxon>Pseudomonadati</taxon>
        <taxon>Bacteroidota</taxon>
        <taxon>Flavobacteriia</taxon>
        <taxon>Flavobacteriales</taxon>
        <taxon>Flavobacteriaceae</taxon>
        <taxon>Tenacibaculum</taxon>
    </lineage>
</organism>
<dbReference type="AlphaFoldDB" id="A0AAE9SGK6"/>
<dbReference type="GO" id="GO:0003824">
    <property type="term" value="F:catalytic activity"/>
    <property type="evidence" value="ECO:0007669"/>
    <property type="project" value="InterPro"/>
</dbReference>
<dbReference type="GO" id="GO:0006281">
    <property type="term" value="P:DNA repair"/>
    <property type="evidence" value="ECO:0007669"/>
    <property type="project" value="InterPro"/>
</dbReference>
<dbReference type="SUPFAM" id="SSF48150">
    <property type="entry name" value="DNA-glycosylase"/>
    <property type="match status" value="1"/>
</dbReference>
<gene>
    <name evidence="1" type="ORF">HER15_05195</name>
</gene>
<accession>A0AAE9SGK6</accession>
<dbReference type="EMBL" id="CP050861">
    <property type="protein sequence ID" value="UTD14909.1"/>
    <property type="molecule type" value="Genomic_DNA"/>
</dbReference>
<sequence length="171" mass="20254">MIDEILKSIDYKEDDKTLKIFSLVEQEEELLSRNTLIKILKWKSPRPLRFYNENEEEYIKNITQLAFKQENERVKIHILTALKGVNYPSASAILMFKNPELFPVLDIRVWKQLYKNNLVSVNPRGIGFTLDQWDSYVKIIRSLATKHNTTARVIEKKLFDYDKLTQEGNLY</sequence>
<dbReference type="Proteomes" id="UP001056837">
    <property type="component" value="Chromosome"/>
</dbReference>
<name>A0AAE9SGK6_9FLAO</name>
<proteinExistence type="predicted"/>
<reference evidence="1" key="1">
    <citation type="submission" date="2020-04" db="EMBL/GenBank/DDBJ databases">
        <title>Tenacibaculum mesophilum bac2.</title>
        <authorList>
            <person name="Li M."/>
        </authorList>
    </citation>
    <scope>NUCLEOTIDE SEQUENCE</scope>
    <source>
        <strain evidence="1">Bac2</strain>
    </source>
</reference>
<protein>
    <submittedName>
        <fullName evidence="1">Uncharacterized protein</fullName>
    </submittedName>
</protein>
<evidence type="ECO:0000313" key="2">
    <source>
        <dbReference type="Proteomes" id="UP001056837"/>
    </source>
</evidence>
<dbReference type="InterPro" id="IPR011257">
    <property type="entry name" value="DNA_glycosylase"/>
</dbReference>
<evidence type="ECO:0000313" key="1">
    <source>
        <dbReference type="EMBL" id="UTD14909.1"/>
    </source>
</evidence>